<reference evidence="15 16" key="1">
    <citation type="submission" date="2024-08" db="EMBL/GenBank/DDBJ databases">
        <authorList>
            <person name="Arias E."/>
        </authorList>
    </citation>
    <scope>NUCLEOTIDE SEQUENCE [LARGE SCALE GENOMIC DNA]</scope>
    <source>
        <strain evidence="15 16">FAM 25317</strain>
    </source>
</reference>
<evidence type="ECO:0000256" key="5">
    <source>
        <dbReference type="ARBA" id="ARBA00022840"/>
    </source>
</evidence>
<dbReference type="InterPro" id="IPR049428">
    <property type="entry name" value="RecA-like_N"/>
</dbReference>
<dbReference type="Proteomes" id="UP001625389">
    <property type="component" value="Unassembled WGS sequence"/>
</dbReference>
<dbReference type="SUPFAM" id="SSF52540">
    <property type="entry name" value="P-loop containing nucleoside triphosphate hydrolases"/>
    <property type="match status" value="1"/>
</dbReference>
<feature type="domain" description="RecA family profile 2" evidence="14">
    <location>
        <begin position="213"/>
        <end position="286"/>
    </location>
</feature>
<dbReference type="NCBIfam" id="TIGR02012">
    <property type="entry name" value="tigrfam_recA"/>
    <property type="match status" value="1"/>
</dbReference>
<evidence type="ECO:0000256" key="7">
    <source>
        <dbReference type="ARBA" id="ARBA00023172"/>
    </source>
</evidence>
<evidence type="ECO:0000256" key="12">
    <source>
        <dbReference type="RuleBase" id="RU004527"/>
    </source>
</evidence>
<evidence type="ECO:0000256" key="4">
    <source>
        <dbReference type="ARBA" id="ARBA00022763"/>
    </source>
</evidence>
<name>A0ABW8U9S2_9LACO</name>
<dbReference type="PROSITE" id="PS00321">
    <property type="entry name" value="RECA_1"/>
    <property type="match status" value="1"/>
</dbReference>
<accession>A0ABW8U9S2</accession>
<evidence type="ECO:0000256" key="11">
    <source>
        <dbReference type="RuleBase" id="RU000526"/>
    </source>
</evidence>
<dbReference type="PANTHER" id="PTHR45900:SF1">
    <property type="entry name" value="MITOCHONDRIAL DNA REPAIR PROTEIN RECA HOMOLOG-RELATED"/>
    <property type="match status" value="1"/>
</dbReference>
<evidence type="ECO:0000259" key="13">
    <source>
        <dbReference type="PROSITE" id="PS50162"/>
    </source>
</evidence>
<keyword evidence="5 10" id="KW-0067">ATP-binding</keyword>
<dbReference type="Pfam" id="PF21096">
    <property type="entry name" value="RecA_C"/>
    <property type="match status" value="1"/>
</dbReference>
<dbReference type="Pfam" id="PF00154">
    <property type="entry name" value="RecA_N"/>
    <property type="match status" value="1"/>
</dbReference>
<evidence type="ECO:0000313" key="16">
    <source>
        <dbReference type="Proteomes" id="UP001625389"/>
    </source>
</evidence>
<evidence type="ECO:0000256" key="10">
    <source>
        <dbReference type="HAMAP-Rule" id="MF_00268"/>
    </source>
</evidence>
<sequence>MATKHTITPVHEITDSSDRKAALDKALNKITKDFGQGAIMRMGEKASAEVQTISSGITSLDIALGAGGYAKGRIVEVYGPESSGKTTLALAAVADVQKNGGTVAYIDAENAMDPEYAQHLGVNIDELYLSQPGTGEEALQIVDELVRSAALDLIVVDSVAALVPKAEIEGDIGDSHVGLQARLMSQGLRRLAGELNNAKTALIFINQLREKIGVMFGNPETTPGGRALKFYATQRIEVRRGEKIKDGTEIIGNQIKIKVAKNKVAPPFKVALIQNFYGKGFSKTGDTVGLATEADIIQKSGAWYSYNNGHIGQGLTNTINYLDENPAVLNEINAKVRAHYLDEQQPDAPADGSEATEQTK</sequence>
<dbReference type="InterPro" id="IPR020587">
    <property type="entry name" value="RecA_monomer-monomer_interface"/>
</dbReference>
<dbReference type="InterPro" id="IPR003593">
    <property type="entry name" value="AAA+_ATPase"/>
</dbReference>
<evidence type="ECO:0000313" key="15">
    <source>
        <dbReference type="EMBL" id="MFL2028433.1"/>
    </source>
</evidence>
<evidence type="ECO:0000256" key="9">
    <source>
        <dbReference type="ARBA" id="ARBA00023236"/>
    </source>
</evidence>
<dbReference type="SUPFAM" id="SSF54752">
    <property type="entry name" value="RecA protein, C-terminal domain"/>
    <property type="match status" value="1"/>
</dbReference>
<gene>
    <name evidence="10 15" type="primary">recA</name>
    <name evidence="15" type="ORF">ACEN34_02255</name>
</gene>
<keyword evidence="3 10" id="KW-0547">Nucleotide-binding</keyword>
<dbReference type="InterPro" id="IPR020584">
    <property type="entry name" value="DNA_recomb/repair_RecA_CS"/>
</dbReference>
<dbReference type="Gene3D" id="3.40.50.300">
    <property type="entry name" value="P-loop containing nucleotide triphosphate hydrolases"/>
    <property type="match status" value="1"/>
</dbReference>
<keyword evidence="4 10" id="KW-0227">DNA damage</keyword>
<dbReference type="InterPro" id="IPR013765">
    <property type="entry name" value="DNA_recomb/repair_RecA"/>
</dbReference>
<dbReference type="SMART" id="SM00382">
    <property type="entry name" value="AAA"/>
    <property type="match status" value="1"/>
</dbReference>
<evidence type="ECO:0000256" key="2">
    <source>
        <dbReference type="ARBA" id="ARBA00015553"/>
    </source>
</evidence>
<dbReference type="InterPro" id="IPR027417">
    <property type="entry name" value="P-loop_NTPase"/>
</dbReference>
<dbReference type="RefSeq" id="WP_407136877.1">
    <property type="nucleotide sequence ID" value="NZ_JBGQPK010000004.1"/>
</dbReference>
<dbReference type="PRINTS" id="PR00142">
    <property type="entry name" value="RECA"/>
</dbReference>
<feature type="binding site" evidence="10">
    <location>
        <begin position="79"/>
        <end position="86"/>
    </location>
    <ligand>
        <name>ATP</name>
        <dbReference type="ChEBI" id="CHEBI:30616"/>
    </ligand>
</feature>
<dbReference type="PANTHER" id="PTHR45900">
    <property type="entry name" value="RECA"/>
    <property type="match status" value="1"/>
</dbReference>
<protein>
    <recommendedName>
        <fullName evidence="2 10">Protein RecA</fullName>
    </recommendedName>
    <alternativeName>
        <fullName evidence="10 11">Recombinase A</fullName>
    </alternativeName>
</protein>
<evidence type="ECO:0000256" key="8">
    <source>
        <dbReference type="ARBA" id="ARBA00023204"/>
    </source>
</evidence>
<comment type="function">
    <text evidence="10">Can catalyze the hydrolysis of ATP in the presence of single-stranded DNA, the ATP-dependent uptake of single-stranded DNA by duplex DNA, and the ATP-dependent hybridization of homologous single-stranded DNAs. It interacts with LexA causing its activation and leading to its autocatalytic cleavage.</text>
</comment>
<organism evidence="15 16">
    <name type="scientific">Loigolactobacillus zhaoyuanensis</name>
    <dbReference type="NCBI Taxonomy" id="2486017"/>
    <lineage>
        <taxon>Bacteria</taxon>
        <taxon>Bacillati</taxon>
        <taxon>Bacillota</taxon>
        <taxon>Bacilli</taxon>
        <taxon>Lactobacillales</taxon>
        <taxon>Lactobacillaceae</taxon>
        <taxon>Loigolactobacillus</taxon>
    </lineage>
</organism>
<proteinExistence type="inferred from homology"/>
<dbReference type="PROSITE" id="PS50163">
    <property type="entry name" value="RECA_3"/>
    <property type="match status" value="1"/>
</dbReference>
<dbReference type="PROSITE" id="PS50162">
    <property type="entry name" value="RECA_2"/>
    <property type="match status" value="1"/>
</dbReference>
<comment type="subcellular location">
    <subcellularLocation>
        <location evidence="10">Cytoplasm</location>
    </subcellularLocation>
</comment>
<keyword evidence="16" id="KW-1185">Reference proteome</keyword>
<evidence type="ECO:0000256" key="1">
    <source>
        <dbReference type="ARBA" id="ARBA00009391"/>
    </source>
</evidence>
<dbReference type="EMBL" id="JBGQPK010000004">
    <property type="protein sequence ID" value="MFL2028433.1"/>
    <property type="molecule type" value="Genomic_DNA"/>
</dbReference>
<comment type="similarity">
    <text evidence="1 10 12">Belongs to the RecA family.</text>
</comment>
<evidence type="ECO:0000259" key="14">
    <source>
        <dbReference type="PROSITE" id="PS50163"/>
    </source>
</evidence>
<comment type="caution">
    <text evidence="15">The sequence shown here is derived from an EMBL/GenBank/DDBJ whole genome shotgun (WGS) entry which is preliminary data.</text>
</comment>
<dbReference type="InterPro" id="IPR020588">
    <property type="entry name" value="RecA_ATP-bd"/>
</dbReference>
<keyword evidence="8 10" id="KW-0234">DNA repair</keyword>
<feature type="domain" description="RecA family profile 1" evidence="13">
    <location>
        <begin position="49"/>
        <end position="208"/>
    </location>
</feature>
<dbReference type="InterPro" id="IPR023400">
    <property type="entry name" value="RecA_C_sf"/>
</dbReference>
<dbReference type="HAMAP" id="MF_00268">
    <property type="entry name" value="RecA"/>
    <property type="match status" value="1"/>
</dbReference>
<keyword evidence="6 10" id="KW-0238">DNA-binding</keyword>
<dbReference type="InterPro" id="IPR049261">
    <property type="entry name" value="RecA-like_C"/>
</dbReference>
<evidence type="ECO:0000256" key="6">
    <source>
        <dbReference type="ARBA" id="ARBA00023125"/>
    </source>
</evidence>
<keyword evidence="10" id="KW-0963">Cytoplasm</keyword>
<evidence type="ECO:0000256" key="3">
    <source>
        <dbReference type="ARBA" id="ARBA00022741"/>
    </source>
</evidence>
<dbReference type="CDD" id="cd00983">
    <property type="entry name" value="RecA"/>
    <property type="match status" value="1"/>
</dbReference>
<keyword evidence="7 10" id="KW-0233">DNA recombination</keyword>
<keyword evidence="9 10" id="KW-0742">SOS response</keyword>